<evidence type="ECO:0000313" key="3">
    <source>
        <dbReference type="EMBL" id="CAE0488089.1"/>
    </source>
</evidence>
<dbReference type="InterPro" id="IPR016024">
    <property type="entry name" value="ARM-type_fold"/>
</dbReference>
<dbReference type="GO" id="GO:0003682">
    <property type="term" value="F:chromatin binding"/>
    <property type="evidence" value="ECO:0007669"/>
    <property type="project" value="TreeGrafter"/>
</dbReference>
<feature type="compositionally biased region" description="Polar residues" evidence="1">
    <location>
        <begin position="1"/>
        <end position="14"/>
    </location>
</feature>
<dbReference type="Pfam" id="PF24571">
    <property type="entry name" value="HEAT_SCC3-SA"/>
    <property type="match status" value="1"/>
</dbReference>
<feature type="compositionally biased region" description="Acidic residues" evidence="1">
    <location>
        <begin position="23"/>
        <end position="32"/>
    </location>
</feature>
<dbReference type="Pfam" id="PF21581">
    <property type="entry name" value="SCD"/>
    <property type="match status" value="1"/>
</dbReference>
<feature type="region of interest" description="Disordered" evidence="1">
    <location>
        <begin position="1274"/>
        <end position="1465"/>
    </location>
</feature>
<feature type="region of interest" description="Disordered" evidence="1">
    <location>
        <begin position="824"/>
        <end position="900"/>
    </location>
</feature>
<accession>A0A7S3VIM3</accession>
<dbReference type="GO" id="GO:0007062">
    <property type="term" value="P:sister chromatid cohesion"/>
    <property type="evidence" value="ECO:0007669"/>
    <property type="project" value="UniProtKB-ARBA"/>
</dbReference>
<feature type="region of interest" description="Disordered" evidence="1">
    <location>
        <begin position="451"/>
        <end position="482"/>
    </location>
</feature>
<dbReference type="SUPFAM" id="SSF48371">
    <property type="entry name" value="ARM repeat"/>
    <property type="match status" value="1"/>
</dbReference>
<name>A0A7S3VIM3_DUNTE</name>
<dbReference type="InterPro" id="IPR020839">
    <property type="entry name" value="SCD"/>
</dbReference>
<feature type="domain" description="SCD" evidence="2">
    <location>
        <begin position="305"/>
        <end position="390"/>
    </location>
</feature>
<dbReference type="InterPro" id="IPR039662">
    <property type="entry name" value="Cohesin_Scc3/SA"/>
</dbReference>
<evidence type="ECO:0000259" key="2">
    <source>
        <dbReference type="PROSITE" id="PS51425"/>
    </source>
</evidence>
<dbReference type="PANTHER" id="PTHR11199:SF0">
    <property type="entry name" value="LD34181P-RELATED"/>
    <property type="match status" value="1"/>
</dbReference>
<dbReference type="Pfam" id="PF08514">
    <property type="entry name" value="STAG"/>
    <property type="match status" value="1"/>
</dbReference>
<dbReference type="InterPro" id="IPR013721">
    <property type="entry name" value="STAG"/>
</dbReference>
<dbReference type="GO" id="GO:0005634">
    <property type="term" value="C:nucleus"/>
    <property type="evidence" value="ECO:0007669"/>
    <property type="project" value="TreeGrafter"/>
</dbReference>
<dbReference type="GO" id="GO:0000785">
    <property type="term" value="C:chromatin"/>
    <property type="evidence" value="ECO:0007669"/>
    <property type="project" value="TreeGrafter"/>
</dbReference>
<feature type="region of interest" description="Disordered" evidence="1">
    <location>
        <begin position="1"/>
        <end position="80"/>
    </location>
</feature>
<feature type="compositionally biased region" description="Acidic residues" evidence="1">
    <location>
        <begin position="1413"/>
        <end position="1436"/>
    </location>
</feature>
<dbReference type="InterPro" id="IPR011989">
    <property type="entry name" value="ARM-like"/>
</dbReference>
<protein>
    <recommendedName>
        <fullName evidence="2">SCD domain-containing protein</fullName>
    </recommendedName>
</protein>
<feature type="compositionally biased region" description="Low complexity" evidence="1">
    <location>
        <begin position="1438"/>
        <end position="1456"/>
    </location>
</feature>
<sequence>MSNSRRVSSRTAHTPGSLRDAESSEEEEDKSEDEGGHGGGERQQRAVRPAKKEPKAPLTPDTLAPIAPGTAVPAAPRRKKTAAAVEDPSLLELLVKHPEEAGNAAKAWVFRYFEDQTLATAELLTLLVQAAGVSHIVSHDEVEEGDADELASRLRAMVMEDGGFEPFSNKRTARGMRAGFPAFWLALIEELHGAERLVSPTTGNTDDFALEKLKDLAVALSLQVVRPFRLAATLCAAQLVSSMVGVRKQLQEALAQVIQQRDAEQKKGGRANKATLTSLQRQVDSYHRRDDSINAWVDSLIKSVFAVRFRDVAPSIRALVISSFGQWIMIGPASFLSDAYLKYLGWALSDRDASVRFAAISALKGLYTNPANVAGMRDFKGRFLGRMMELPYDVSDAVAAAGMELLATLVQLQEVEYSQMRDVYGLLADESAFIREAAATLAARMLRAEAGEREKAETTPKAGKGGKSNAKKGAKTAGVQPKDAHATDVAVLLEVMAWMRTGSPSSQGAPATPLSLQAVTLLVDSLYDSFPAIRDGSALAGLLADESLAGDSVHGTLHAAHAAMLLAASLQRAQRGSVAGSGAGKAARPRSKTSAPNSSVHQDTSLALIGSLPSLIRKYQTQGAVVAPLCHAVRLLQLELFALRNEERAYGDLLNLVSDQVFRHADYQVATQAVDTLVFCSKAGPGSLQPIARLALSSVVAKASQGLGAAARAVLKLSDRALQAEVEELESAGVGGTAPEGAAALWRLKVSLIRVQALLARGAWSVSSNANSVWDCLSQLLDRCGAAHGQGLMGMEVTGQVVHAAHASLLAGLAQLKQAHEDGCNAEGEAPKAAATSELVPAPVQAVSTGSKRVASTGRGRKGAKRARGGRRGVPADEADAEEELEEEQGGDKERVIEGGGTGGDAVSAGLLSARADALAQKLMFVFDAAQNVPIIRVIVNRAMTDLLLLFGHNTWKGTPLEGCRLDVDTTLLNCCWLGCDTALRLPQNAMLSADLMDSQDADFTEQDERLQANAHIRALQRRLLAVGGIARLLLSPSLLPEHKDHLAVRLLSQFTSYGPEVEEMVRDIAVELRRRKHQGIEQQQQQQQQGDGAEGMCGGLTMAELNVEALKHSYEGVLGLLDQAREGREHEEEEALDLEQLAQALHAFNETASALSSLYAGVGLSRDELVSLVRGGARFALAADSNDRGAAVPRMYFLSWGLEPFIPKLLPQDAAQLVGELEGLAEDVAAAPGVPPMRPQANSKSEEEDAADEEATSPEWMQYEHFMAELKDRASKAKAGKGQGRGALKGGRARVAASPSPPNRLPSLDSPNTEPQHQQEETDAQRQRQQPATFGRHRGNQHAQPQAPPAPHPRIPPAHDNEEPFDTLLDGSAPLSEDAQLPRIRQSQLQRLRGRQEAMSRGAHAHEQQEEGREEQEEGEEEEEEGVEEEGDGGEGQEPSQTGTQTGTQTTSEPPLRALRRRRV</sequence>
<dbReference type="Gene3D" id="1.25.10.10">
    <property type="entry name" value="Leucine-rich Repeat Variant"/>
    <property type="match status" value="1"/>
</dbReference>
<feature type="compositionally biased region" description="Basic and acidic residues" evidence="1">
    <location>
        <begin position="1318"/>
        <end position="1327"/>
    </location>
</feature>
<feature type="compositionally biased region" description="Low complexity" evidence="1">
    <location>
        <begin position="1382"/>
        <end position="1392"/>
    </location>
</feature>
<dbReference type="PANTHER" id="PTHR11199">
    <property type="entry name" value="STROMAL ANTIGEN"/>
    <property type="match status" value="1"/>
</dbReference>
<dbReference type="InterPro" id="IPR056396">
    <property type="entry name" value="HEAT_SCC3-SA"/>
</dbReference>
<dbReference type="GO" id="GO:0008278">
    <property type="term" value="C:cohesin complex"/>
    <property type="evidence" value="ECO:0007669"/>
    <property type="project" value="TreeGrafter"/>
</dbReference>
<evidence type="ECO:0000256" key="1">
    <source>
        <dbReference type="SAM" id="MobiDB-lite"/>
    </source>
</evidence>
<feature type="compositionally biased region" description="Acidic residues" evidence="1">
    <location>
        <begin position="1247"/>
        <end position="1257"/>
    </location>
</feature>
<gene>
    <name evidence="3" type="ORF">DTER00134_LOCUS3152</name>
</gene>
<dbReference type="EMBL" id="HBIP01006171">
    <property type="protein sequence ID" value="CAE0488089.1"/>
    <property type="molecule type" value="Transcribed_RNA"/>
</dbReference>
<organism evidence="3">
    <name type="scientific">Dunaliella tertiolecta</name>
    <name type="common">Green alga</name>
    <dbReference type="NCBI Taxonomy" id="3047"/>
    <lineage>
        <taxon>Eukaryota</taxon>
        <taxon>Viridiplantae</taxon>
        <taxon>Chlorophyta</taxon>
        <taxon>core chlorophytes</taxon>
        <taxon>Chlorophyceae</taxon>
        <taxon>CS clade</taxon>
        <taxon>Chlamydomonadales</taxon>
        <taxon>Dunaliellaceae</taxon>
        <taxon>Dunaliella</taxon>
    </lineage>
</organism>
<dbReference type="PROSITE" id="PS51425">
    <property type="entry name" value="SCD"/>
    <property type="match status" value="1"/>
</dbReference>
<feature type="compositionally biased region" description="Acidic residues" evidence="1">
    <location>
        <begin position="877"/>
        <end position="889"/>
    </location>
</feature>
<feature type="region of interest" description="Disordered" evidence="1">
    <location>
        <begin position="1231"/>
        <end position="1261"/>
    </location>
</feature>
<reference evidence="3" key="1">
    <citation type="submission" date="2021-01" db="EMBL/GenBank/DDBJ databases">
        <authorList>
            <person name="Corre E."/>
            <person name="Pelletier E."/>
            <person name="Niang G."/>
            <person name="Scheremetjew M."/>
            <person name="Finn R."/>
            <person name="Kale V."/>
            <person name="Holt S."/>
            <person name="Cochrane G."/>
            <person name="Meng A."/>
            <person name="Brown T."/>
            <person name="Cohen L."/>
        </authorList>
    </citation>
    <scope>NUCLEOTIDE SEQUENCE</scope>
    <source>
        <strain evidence="3">CCMP1320</strain>
    </source>
</reference>
<feature type="compositionally biased region" description="Basic residues" evidence="1">
    <location>
        <begin position="859"/>
        <end position="871"/>
    </location>
</feature>
<feature type="compositionally biased region" description="Basic and acidic residues" evidence="1">
    <location>
        <begin position="1395"/>
        <end position="1412"/>
    </location>
</feature>
<feature type="compositionally biased region" description="Pro residues" evidence="1">
    <location>
        <begin position="1347"/>
        <end position="1357"/>
    </location>
</feature>
<feature type="compositionally biased region" description="Basic and acidic residues" evidence="1">
    <location>
        <begin position="33"/>
        <end position="55"/>
    </location>
</feature>
<proteinExistence type="predicted"/>
<feature type="region of interest" description="Disordered" evidence="1">
    <location>
        <begin position="578"/>
        <end position="600"/>
    </location>
</feature>